<reference evidence="4" key="1">
    <citation type="submission" date="2020-05" db="UniProtKB">
        <authorList>
            <consortium name="EnsemblMetazoa"/>
        </authorList>
    </citation>
    <scope>IDENTIFICATION</scope>
    <source>
        <strain evidence="4">BB02</strain>
    </source>
</reference>
<dbReference type="STRING" id="6526.A0A2C9L3S9"/>
<evidence type="ECO:0000256" key="2">
    <source>
        <dbReference type="ARBA" id="ARBA00022679"/>
    </source>
</evidence>
<protein>
    <recommendedName>
        <fullName evidence="3">L-Fucosyltransferase</fullName>
        <ecNumber evidence="3">2.4.1.-</ecNumber>
    </recommendedName>
</protein>
<keyword evidence="3" id="KW-1133">Transmembrane helix</keyword>
<dbReference type="CDD" id="cd11301">
    <property type="entry name" value="Fut1_Fut2_like"/>
    <property type="match status" value="1"/>
</dbReference>
<keyword evidence="3" id="KW-0735">Signal-anchor</keyword>
<evidence type="ECO:0000256" key="1">
    <source>
        <dbReference type="ARBA" id="ARBA00022676"/>
    </source>
</evidence>
<keyword evidence="1 3" id="KW-0328">Glycosyltransferase</keyword>
<dbReference type="PANTHER" id="PTHR11927:SF9">
    <property type="entry name" value="L-FUCOSYLTRANSFERASE"/>
    <property type="match status" value="1"/>
</dbReference>
<dbReference type="InterPro" id="IPR002516">
    <property type="entry name" value="Glyco_trans_11"/>
</dbReference>
<comment type="subcellular location">
    <subcellularLocation>
        <location evidence="3">Golgi apparatus</location>
        <location evidence="3">Golgi stack membrane</location>
        <topology evidence="3">Single-pass type II membrane protein</topology>
    </subcellularLocation>
</comment>
<proteinExistence type="inferred from homology"/>
<dbReference type="Proteomes" id="UP000076420">
    <property type="component" value="Unassembled WGS sequence"/>
</dbReference>
<evidence type="ECO:0000256" key="3">
    <source>
        <dbReference type="RuleBase" id="RU363129"/>
    </source>
</evidence>
<evidence type="ECO:0000313" key="4">
    <source>
        <dbReference type="EnsemblMetazoa" id="BGLB026633-PA"/>
    </source>
</evidence>
<dbReference type="GO" id="GO:0032580">
    <property type="term" value="C:Golgi cisterna membrane"/>
    <property type="evidence" value="ECO:0007669"/>
    <property type="project" value="UniProtKB-SubCell"/>
</dbReference>
<dbReference type="EnsemblMetazoa" id="BGLB026633-RA">
    <property type="protein sequence ID" value="BGLB026633-PA"/>
    <property type="gene ID" value="BGLB026633"/>
</dbReference>
<dbReference type="VEuPathDB" id="VectorBase:BGLB026633"/>
<comment type="similarity">
    <text evidence="3">Belongs to the glycosyltransferase 11 family.</text>
</comment>
<keyword evidence="2 3" id="KW-0808">Transferase</keyword>
<accession>A0A2C9L3S9</accession>
<sequence>MMRVKIIQVFRHWKICIWLTLGIAVVVLLVLIYWHPAVHAFKFVWSPEYRECVLQSRNYELEEKSTPLYVTLKFHGRLGNWMYGYASLLGIAKANGYIPYLPSSHPLVSYFPLTKIRSSNAECLQVVYDERPCTYNPLFFNLPPGNITIDGYIQSWKYFRFMEEEIRHEFKLHTHLKISARDQLNGYVGKYLKEGHLVISIHVRRGDVLTEGAKKMGFRHAPASYFQSAMSYMLERYPNSVFFVTSDDIEWCKENIKSPRNVHSNQLKTAAPVVFSESTHFWEDFAMLTLCNHSIISVGTFGWWSAWLANGHVVYYKDYSFPGSKLDYETTREDFFPTHWVSLSSGLCSKNINTCTFFLIVVSVFQHMFDL</sequence>
<comment type="pathway">
    <text evidence="3">Protein modification; protein glycosylation.</text>
</comment>
<dbReference type="GO" id="GO:0008107">
    <property type="term" value="F:galactoside 2-alpha-L-fucosyltransferase activity"/>
    <property type="evidence" value="ECO:0007669"/>
    <property type="project" value="InterPro"/>
</dbReference>
<keyword evidence="3" id="KW-0472">Membrane</keyword>
<gene>
    <name evidence="4" type="primary">106064765</name>
</gene>
<dbReference type="KEGG" id="bgt:106064765"/>
<keyword evidence="3" id="KW-0325">Glycoprotein</keyword>
<name>A0A2C9L3S9_BIOGL</name>
<keyword evidence="3" id="KW-0333">Golgi apparatus</keyword>
<dbReference type="Pfam" id="PF01531">
    <property type="entry name" value="Glyco_transf_11"/>
    <property type="match status" value="1"/>
</dbReference>
<feature type="transmembrane region" description="Helical" evidence="3">
    <location>
        <begin position="12"/>
        <end position="34"/>
    </location>
</feature>
<keyword evidence="3" id="KW-0812">Transmembrane</keyword>
<dbReference type="EC" id="2.4.1.-" evidence="3"/>
<dbReference type="VEuPathDB" id="VectorBase:BGLAX_034603"/>
<organism evidence="4 5">
    <name type="scientific">Biomphalaria glabrata</name>
    <name type="common">Bloodfluke planorb</name>
    <name type="synonym">Freshwater snail</name>
    <dbReference type="NCBI Taxonomy" id="6526"/>
    <lineage>
        <taxon>Eukaryota</taxon>
        <taxon>Metazoa</taxon>
        <taxon>Spiralia</taxon>
        <taxon>Lophotrochozoa</taxon>
        <taxon>Mollusca</taxon>
        <taxon>Gastropoda</taxon>
        <taxon>Heterobranchia</taxon>
        <taxon>Euthyneura</taxon>
        <taxon>Panpulmonata</taxon>
        <taxon>Hygrophila</taxon>
        <taxon>Lymnaeoidea</taxon>
        <taxon>Planorbidae</taxon>
        <taxon>Biomphalaria</taxon>
    </lineage>
</organism>
<dbReference type="GO" id="GO:0005975">
    <property type="term" value="P:carbohydrate metabolic process"/>
    <property type="evidence" value="ECO:0007669"/>
    <property type="project" value="InterPro"/>
</dbReference>
<dbReference type="RefSeq" id="XP_013078848.2">
    <property type="nucleotide sequence ID" value="XM_013223394.2"/>
</dbReference>
<dbReference type="PANTHER" id="PTHR11927">
    <property type="entry name" value="GALACTOSIDE 2-L-FUCOSYLTRANSFERASE"/>
    <property type="match status" value="1"/>
</dbReference>
<evidence type="ECO:0000313" key="5">
    <source>
        <dbReference type="Proteomes" id="UP000076420"/>
    </source>
</evidence>
<dbReference type="AlphaFoldDB" id="A0A2C9L3S9"/>
<dbReference type="OrthoDB" id="3226at2759"/>
<dbReference type="UniPathway" id="UPA00378"/>